<keyword evidence="1" id="KW-0472">Membrane</keyword>
<dbReference type="Proteomes" id="UP000005359">
    <property type="component" value="Unassembled WGS sequence"/>
</dbReference>
<evidence type="ECO:0000256" key="1">
    <source>
        <dbReference type="SAM" id="Phobius"/>
    </source>
</evidence>
<keyword evidence="1" id="KW-0812">Transmembrane</keyword>
<dbReference type="EMBL" id="AAXA02000015">
    <property type="protein sequence ID" value="EDR46061.1"/>
    <property type="molecule type" value="Genomic_DNA"/>
</dbReference>
<protein>
    <submittedName>
        <fullName evidence="2">Uncharacterized protein</fullName>
    </submittedName>
</protein>
<sequence length="258" mass="30049">MIKEVYAMKKFLKIMLIIIGAISLIFVALIGIGLFVDVEYDDHIENGRYTYVPEEENKDNEYVEFTINDYDKNNAKLVYYDTIEEAIQLSTLNAENEELSVPADFLNHVDETLHIWQGKKYDTIFYRAGNDNDDIQGLVMARCKKQIQNGHTQYAFINATPVTTKRDRILLDDITELIHSSLKLSDFQQDLNPDYPSKRFVYGYAHDKEIYSLEVEGQKPDGVIEINVYDRVMYLWYYNDLQSNKRGDCLSYSVDVPK</sequence>
<keyword evidence="1" id="KW-1133">Transmembrane helix</keyword>
<evidence type="ECO:0000313" key="2">
    <source>
        <dbReference type="EMBL" id="EDR46061.1"/>
    </source>
</evidence>
<organism evidence="2 3">
    <name type="scientific">Dorea formicigenerans ATCC 27755</name>
    <dbReference type="NCBI Taxonomy" id="411461"/>
    <lineage>
        <taxon>Bacteria</taxon>
        <taxon>Bacillati</taxon>
        <taxon>Bacillota</taxon>
        <taxon>Clostridia</taxon>
        <taxon>Lachnospirales</taxon>
        <taxon>Lachnospiraceae</taxon>
        <taxon>Dorea</taxon>
    </lineage>
</organism>
<dbReference type="PaxDb" id="411461-DORFOR_02668"/>
<name>B0G8Q7_9FIRM</name>
<dbReference type="AlphaFoldDB" id="B0G8Q7"/>
<accession>B0G8Q7</accession>
<dbReference type="eggNOG" id="ENOG502Z8A9">
    <property type="taxonomic scope" value="Bacteria"/>
</dbReference>
<comment type="caution">
    <text evidence="2">The sequence shown here is derived from an EMBL/GenBank/DDBJ whole genome shotgun (WGS) entry which is preliminary data.</text>
</comment>
<reference evidence="2 3" key="1">
    <citation type="submission" date="2007-10" db="EMBL/GenBank/DDBJ databases">
        <title>Draft genome sequence of Dorea formicigenerans(ATCC 27755).</title>
        <authorList>
            <person name="Sudarsanam P."/>
            <person name="Ley R."/>
            <person name="Guruge J."/>
            <person name="Turnbaugh P.J."/>
            <person name="Mahowald M."/>
            <person name="Liep D."/>
            <person name="Gordon J."/>
        </authorList>
    </citation>
    <scope>NUCLEOTIDE SEQUENCE [LARGE SCALE GENOMIC DNA]</scope>
    <source>
        <strain evidence="2 3">ATCC 27755</strain>
    </source>
</reference>
<evidence type="ECO:0000313" key="3">
    <source>
        <dbReference type="Proteomes" id="UP000005359"/>
    </source>
</evidence>
<reference evidence="2 3" key="2">
    <citation type="submission" date="2007-10" db="EMBL/GenBank/DDBJ databases">
        <authorList>
            <person name="Fulton L."/>
            <person name="Clifton S."/>
            <person name="Fulton B."/>
            <person name="Xu J."/>
            <person name="Minx P."/>
            <person name="Pepin K.H."/>
            <person name="Johnson M."/>
            <person name="Thiruvilangam P."/>
            <person name="Bhonagiri V."/>
            <person name="Nash W.E."/>
            <person name="Wang C."/>
            <person name="Mardis E.R."/>
            <person name="Wilson R.K."/>
        </authorList>
    </citation>
    <scope>NUCLEOTIDE SEQUENCE [LARGE SCALE GENOMIC DNA]</scope>
    <source>
        <strain evidence="2 3">ATCC 27755</strain>
    </source>
</reference>
<gene>
    <name evidence="2" type="ORF">DORFOR_02668</name>
</gene>
<proteinExistence type="predicted"/>
<feature type="transmembrane region" description="Helical" evidence="1">
    <location>
        <begin position="12"/>
        <end position="36"/>
    </location>
</feature>